<keyword evidence="1" id="KW-0472">Membrane</keyword>
<evidence type="ECO:0000313" key="2">
    <source>
        <dbReference type="EMBL" id="MBB5200175.1"/>
    </source>
</evidence>
<dbReference type="Proteomes" id="UP000571084">
    <property type="component" value="Unassembled WGS sequence"/>
</dbReference>
<evidence type="ECO:0000313" key="3">
    <source>
        <dbReference type="Proteomes" id="UP000571084"/>
    </source>
</evidence>
<dbReference type="AlphaFoldDB" id="A0A840RQY1"/>
<keyword evidence="1" id="KW-0812">Transmembrane</keyword>
<name>A0A840RQY1_9BURK</name>
<reference evidence="2 3" key="1">
    <citation type="submission" date="2020-08" db="EMBL/GenBank/DDBJ databases">
        <title>Genomic Encyclopedia of Type Strains, Phase IV (KMG-IV): sequencing the most valuable type-strain genomes for metagenomic binning, comparative biology and taxonomic classification.</title>
        <authorList>
            <person name="Goeker M."/>
        </authorList>
    </citation>
    <scope>NUCLEOTIDE SEQUENCE [LARGE SCALE GENOMIC DNA]</scope>
    <source>
        <strain evidence="2 3">DSM 23240</strain>
    </source>
</reference>
<evidence type="ECO:0000256" key="1">
    <source>
        <dbReference type="SAM" id="Phobius"/>
    </source>
</evidence>
<organism evidence="2 3">
    <name type="scientific">Glaciimonas immobilis</name>
    <dbReference type="NCBI Taxonomy" id="728004"/>
    <lineage>
        <taxon>Bacteria</taxon>
        <taxon>Pseudomonadati</taxon>
        <taxon>Pseudomonadota</taxon>
        <taxon>Betaproteobacteria</taxon>
        <taxon>Burkholderiales</taxon>
        <taxon>Oxalobacteraceae</taxon>
        <taxon>Glaciimonas</taxon>
    </lineage>
</organism>
<gene>
    <name evidence="2" type="ORF">HNR39_002010</name>
</gene>
<dbReference type="EMBL" id="JACHHQ010000004">
    <property type="protein sequence ID" value="MBB5200175.1"/>
    <property type="molecule type" value="Genomic_DNA"/>
</dbReference>
<accession>A0A840RQY1</accession>
<feature type="transmembrane region" description="Helical" evidence="1">
    <location>
        <begin position="6"/>
        <end position="31"/>
    </location>
</feature>
<keyword evidence="1" id="KW-1133">Transmembrane helix</keyword>
<proteinExistence type="predicted"/>
<sequence length="62" mass="7163">MLPVFFWGKFAALIDLAGLYFPCYVSGPIAISSYRRRRRIGKTVEEAFFKSRRMTIAMQPLS</sequence>
<keyword evidence="3" id="KW-1185">Reference proteome</keyword>
<comment type="caution">
    <text evidence="2">The sequence shown here is derived from an EMBL/GenBank/DDBJ whole genome shotgun (WGS) entry which is preliminary data.</text>
</comment>
<protein>
    <submittedName>
        <fullName evidence="2">Uncharacterized protein</fullName>
    </submittedName>
</protein>